<feature type="region of interest" description="Disordered" evidence="2">
    <location>
        <begin position="679"/>
        <end position="784"/>
    </location>
</feature>
<gene>
    <name evidence="4" type="ORF">B4N89_44780</name>
</gene>
<dbReference type="SUPFAM" id="SSF143120">
    <property type="entry name" value="YefM-like"/>
    <property type="match status" value="1"/>
</dbReference>
<feature type="compositionally biased region" description="Low complexity" evidence="2">
    <location>
        <begin position="161"/>
        <end position="173"/>
    </location>
</feature>
<reference evidence="4 5" key="1">
    <citation type="submission" date="2017-03" db="EMBL/GenBank/DDBJ databases">
        <title>Draft genome sequence of Streptomyces scabrisporus NF3, endophyte isolated from Amphipterygium adstringens.</title>
        <authorList>
            <person name="Vazquez M."/>
            <person name="Ceapa C.D."/>
            <person name="Rodriguez Luna D."/>
            <person name="Sanchez Esquivel S."/>
        </authorList>
    </citation>
    <scope>NUCLEOTIDE SEQUENCE [LARGE SCALE GENOMIC DNA]</scope>
    <source>
        <strain evidence="4 5">NF3</strain>
    </source>
</reference>
<accession>A0A1T3NIV1</accession>
<evidence type="ECO:0000259" key="3">
    <source>
        <dbReference type="Pfam" id="PF03796"/>
    </source>
</evidence>
<dbReference type="PANTHER" id="PTHR30153:SF2">
    <property type="entry name" value="REPLICATIVE DNA HELICASE"/>
    <property type="match status" value="1"/>
</dbReference>
<dbReference type="EMBL" id="MWQN01000005">
    <property type="protein sequence ID" value="OPC76610.1"/>
    <property type="molecule type" value="Genomic_DNA"/>
</dbReference>
<dbReference type="InterPro" id="IPR027417">
    <property type="entry name" value="P-loop_NTPase"/>
</dbReference>
<feature type="region of interest" description="Disordered" evidence="2">
    <location>
        <begin position="346"/>
        <end position="419"/>
    </location>
</feature>
<dbReference type="SUPFAM" id="SSF52540">
    <property type="entry name" value="P-loop containing nucleoside triphosphate hydrolases"/>
    <property type="match status" value="1"/>
</dbReference>
<sequence length="1107" mass="114647">MADELREIVEQRAILALTGSTAVTADHALAALPAAAASQAVWVRPQGGGGGPLARALFTGLGVDRRRSVPRGLGAVEDLVAAELRRSPRLVIVSDAHLLPRAALELLDRLWSRERFPLVLAGDRRLDRALECLSPALDSCVFVRHRLPDDTAPAPEPRDTPAVPAHPVPAAAPEADNAPTTGSGAPGACVPGPAAPPNPPRTPAPTADVGSPSEPAAAPAFAPATLHEARAALRQLIREAADGTPVPVSRDTDHAVLTTLAHAAALGWDTARADDHGIAEARSRLGDLVRLAAHGRPQVLRRHSTPVAVLLPAADTAGTAAAAAAFTPESAGPALAPAVDATALPAPVAAPPDTEAAAVPPTPAPAPQPTAGSAAPSPAPGTTDAAAPDAAPTPIAPDAAPVPATPVPAPGVAESAPDPGAALALRGRTLASFGQALEDVLTPTTGADTATPGVPALGIRALDEALGGLRPGRLHLIAAAPGDGASLIATAAARTTALDLGLPVLYAASGLSRGDVAARIVAAHLPVDYRRLRAGRLNTTEAGDVAILHGEIAAAPLYIDDGADLTAAAIAAGVADLPDLALVVVDRLQKVPDPRLPLSGPAAVLDAVQALIHLARTHDLPVVAVLDTDDPHLVAAASLDITLTLTRDVDRVHAAVAERDLGTHTTTILRADLAHARLTDLPTPPTAPGPPAPGSTPPDPAPPTAAPPWPPVTAPGTATRAPTTPPAPVPAASMAPRPERAHGNAPDAREQRNADAAVPTSESAPGRGARGPSRPSSARGTGYASRDYSHFTSMISRAVEEALTEHGGDVDAAVEALVKKAVPNGMALFEATRVGSNYEHTVYPELPEFLRKKTRDGVDGIWEGRHNWTNTALLDDLRAGTRDPVVVDVLDTNAAFLSAFKTHLPIGKLVHDPTGGYDPKRSGVYLLNSRPTWDHPHLPDPIGNRREDGEILLDDATLRLLLRCAALGLCQAPVIAESWTSGASEGLLEKFRRVLTEVRENALKAGDVVTVEYVKAMYSKFVSTMGESSANRDIRRPEWMHIIRSQAFANLWRKGYRAHENGLTIVRMRGVDELHVTGGDWRAVFDEGRSTAQTKSKEQYTLPGKAA</sequence>
<evidence type="ECO:0000256" key="2">
    <source>
        <dbReference type="SAM" id="MobiDB-lite"/>
    </source>
</evidence>
<dbReference type="Proteomes" id="UP000190037">
    <property type="component" value="Unassembled WGS sequence"/>
</dbReference>
<feature type="compositionally biased region" description="Pro residues" evidence="2">
    <location>
        <begin position="193"/>
        <end position="203"/>
    </location>
</feature>
<dbReference type="GO" id="GO:0005829">
    <property type="term" value="C:cytosol"/>
    <property type="evidence" value="ECO:0007669"/>
    <property type="project" value="TreeGrafter"/>
</dbReference>
<evidence type="ECO:0000313" key="5">
    <source>
        <dbReference type="Proteomes" id="UP000190037"/>
    </source>
</evidence>
<feature type="compositionally biased region" description="Low complexity" evidence="2">
    <location>
        <begin position="369"/>
        <end position="402"/>
    </location>
</feature>
<dbReference type="GO" id="GO:0006260">
    <property type="term" value="P:DNA replication"/>
    <property type="evidence" value="ECO:0007669"/>
    <property type="project" value="InterPro"/>
</dbReference>
<dbReference type="AlphaFoldDB" id="A0A1T3NIV1"/>
<dbReference type="NCBIfam" id="TIGR01552">
    <property type="entry name" value="phd_fam"/>
    <property type="match status" value="1"/>
</dbReference>
<dbReference type="Gene3D" id="3.40.1620.10">
    <property type="entry name" value="YefM-like domain"/>
    <property type="match status" value="1"/>
</dbReference>
<feature type="domain" description="SF4 helicase" evidence="3">
    <location>
        <begin position="458"/>
        <end position="625"/>
    </location>
</feature>
<comment type="similarity">
    <text evidence="1">Belongs to the phD/YefM antitoxin family.</text>
</comment>
<feature type="compositionally biased region" description="Low complexity" evidence="2">
    <location>
        <begin position="346"/>
        <end position="359"/>
    </location>
</feature>
<proteinExistence type="inferred from homology"/>
<dbReference type="PANTHER" id="PTHR30153">
    <property type="entry name" value="REPLICATIVE DNA HELICASE DNAB"/>
    <property type="match status" value="1"/>
</dbReference>
<feature type="region of interest" description="Disordered" evidence="2">
    <location>
        <begin position="151"/>
        <end position="218"/>
    </location>
</feature>
<evidence type="ECO:0000313" key="4">
    <source>
        <dbReference type="EMBL" id="OPC76610.1"/>
    </source>
</evidence>
<dbReference type="Gene3D" id="3.40.50.300">
    <property type="entry name" value="P-loop containing nucleotide triphosphate hydrolases"/>
    <property type="match status" value="1"/>
</dbReference>
<dbReference type="GO" id="GO:0005524">
    <property type="term" value="F:ATP binding"/>
    <property type="evidence" value="ECO:0007669"/>
    <property type="project" value="InterPro"/>
</dbReference>
<evidence type="ECO:0000256" key="1">
    <source>
        <dbReference type="ARBA" id="ARBA00009981"/>
    </source>
</evidence>
<feature type="compositionally biased region" description="Basic and acidic residues" evidence="2">
    <location>
        <begin position="737"/>
        <end position="753"/>
    </location>
</feature>
<keyword evidence="5" id="KW-1185">Reference proteome</keyword>
<feature type="compositionally biased region" description="Pro residues" evidence="2">
    <location>
        <begin position="682"/>
        <end position="713"/>
    </location>
</feature>
<dbReference type="STRING" id="159449.B4N89_44780"/>
<name>A0A1T3NIV1_9ACTN</name>
<dbReference type="InterPro" id="IPR036165">
    <property type="entry name" value="YefM-like_sf"/>
</dbReference>
<dbReference type="GO" id="GO:0003678">
    <property type="term" value="F:DNA helicase activity"/>
    <property type="evidence" value="ECO:0007669"/>
    <property type="project" value="InterPro"/>
</dbReference>
<protein>
    <recommendedName>
        <fullName evidence="3">SF4 helicase domain-containing protein</fullName>
    </recommendedName>
</protein>
<organism evidence="4 5">
    <name type="scientific">Embleya scabrispora</name>
    <dbReference type="NCBI Taxonomy" id="159449"/>
    <lineage>
        <taxon>Bacteria</taxon>
        <taxon>Bacillati</taxon>
        <taxon>Actinomycetota</taxon>
        <taxon>Actinomycetes</taxon>
        <taxon>Kitasatosporales</taxon>
        <taxon>Streptomycetaceae</taxon>
        <taxon>Embleya</taxon>
    </lineage>
</organism>
<dbReference type="Pfam" id="PF03796">
    <property type="entry name" value="DnaB_C"/>
    <property type="match status" value="1"/>
</dbReference>
<feature type="compositionally biased region" description="Low complexity" evidence="2">
    <location>
        <begin position="182"/>
        <end position="192"/>
    </location>
</feature>
<dbReference type="InterPro" id="IPR007694">
    <property type="entry name" value="DNA_helicase_DnaB-like_C"/>
</dbReference>
<comment type="caution">
    <text evidence="4">The sequence shown here is derived from an EMBL/GenBank/DDBJ whole genome shotgun (WGS) entry which is preliminary data.</text>
</comment>